<dbReference type="EMBL" id="BBSC01000003">
    <property type="protein sequence ID" value="GAM75076.1"/>
    <property type="molecule type" value="Genomic_DNA"/>
</dbReference>
<dbReference type="PROSITE" id="PS51384">
    <property type="entry name" value="FAD_FR"/>
    <property type="match status" value="1"/>
</dbReference>
<reference evidence="4 5" key="2">
    <citation type="submission" date="2015-01" db="EMBL/GenBank/DDBJ databases">
        <authorList>
            <consortium name="NBRP consortium"/>
            <person name="Sawabe T."/>
            <person name="Meirelles P."/>
            <person name="Feng G."/>
            <person name="Sayaka M."/>
            <person name="Hattori M."/>
            <person name="Ohkuma M."/>
        </authorList>
    </citation>
    <scope>NUCLEOTIDE SEQUENCE [LARGE SCALE GENOMIC DNA]</scope>
    <source>
        <strain evidence="5">JCM 19241</strain>
    </source>
</reference>
<dbReference type="InterPro" id="IPR039261">
    <property type="entry name" value="FNR_nucleotide-bd"/>
</dbReference>
<dbReference type="GO" id="GO:0051536">
    <property type="term" value="F:iron-sulfur cluster binding"/>
    <property type="evidence" value="ECO:0007669"/>
    <property type="project" value="InterPro"/>
</dbReference>
<dbReference type="Proteomes" id="UP000031666">
    <property type="component" value="Unassembled WGS sequence"/>
</dbReference>
<dbReference type="InterPro" id="IPR017938">
    <property type="entry name" value="Riboflavin_synthase-like_b-brl"/>
</dbReference>
<dbReference type="InterPro" id="IPR001433">
    <property type="entry name" value="OxRdtase_FAD/NAD-bd"/>
</dbReference>
<dbReference type="SUPFAM" id="SSF52343">
    <property type="entry name" value="Ferredoxin reductase-like, C-terminal NADP-linked domain"/>
    <property type="match status" value="1"/>
</dbReference>
<dbReference type="PANTHER" id="PTHR47354:SF3">
    <property type="entry name" value="OXIDOREDUCTASE-RELATED"/>
    <property type="match status" value="1"/>
</dbReference>
<dbReference type="STRING" id="1481914.JCM19241_1419"/>
<dbReference type="InterPro" id="IPR001041">
    <property type="entry name" value="2Fe-2S_ferredoxin-type"/>
</dbReference>
<evidence type="ECO:0000256" key="2">
    <source>
        <dbReference type="ARBA" id="ARBA00034078"/>
    </source>
</evidence>
<dbReference type="InterPro" id="IPR001709">
    <property type="entry name" value="Flavoprot_Pyr_Nucl_cyt_Rdtase"/>
</dbReference>
<dbReference type="Pfam" id="PF00111">
    <property type="entry name" value="Fer2"/>
    <property type="match status" value="1"/>
</dbReference>
<feature type="domain" description="FAD-binding FR-type" evidence="3">
    <location>
        <begin position="39"/>
        <end position="144"/>
    </location>
</feature>
<dbReference type="InterPro" id="IPR036010">
    <property type="entry name" value="2Fe-2S_ferredoxin-like_sf"/>
</dbReference>
<name>A0A0B8Q8Z5_9VIBR</name>
<dbReference type="Gene3D" id="3.40.50.80">
    <property type="entry name" value="Nucleotide-binding domain of ferredoxin-NADP reductase (FNR) module"/>
    <property type="match status" value="1"/>
</dbReference>
<dbReference type="SUPFAM" id="SSF63380">
    <property type="entry name" value="Riboflavin synthase domain-like"/>
    <property type="match status" value="1"/>
</dbReference>
<comment type="cofactor">
    <cofactor evidence="2">
        <name>[2Fe-2S] cluster</name>
        <dbReference type="ChEBI" id="CHEBI:190135"/>
    </cofactor>
</comment>
<reference evidence="4 5" key="1">
    <citation type="submission" date="2015-01" db="EMBL/GenBank/DDBJ databases">
        <title>Vibrio sp. C94 JCM 19241 whole genome shotgun sequence.</title>
        <authorList>
            <person name="Sawabe T."/>
            <person name="Meirelles P."/>
            <person name="Feng G."/>
            <person name="Sayaka M."/>
            <person name="Hattori M."/>
            <person name="Ohkuma M."/>
        </authorList>
    </citation>
    <scope>NUCLEOTIDE SEQUENCE [LARGE SCALE GENOMIC DNA]</scope>
    <source>
        <strain evidence="5">JCM 19241</strain>
    </source>
</reference>
<keyword evidence="1" id="KW-0812">Transmembrane</keyword>
<dbReference type="Gene3D" id="2.40.30.10">
    <property type="entry name" value="Translation factors"/>
    <property type="match status" value="1"/>
</dbReference>
<evidence type="ECO:0000313" key="5">
    <source>
        <dbReference type="Proteomes" id="UP000031666"/>
    </source>
</evidence>
<evidence type="ECO:0000259" key="3">
    <source>
        <dbReference type="PROSITE" id="PS51384"/>
    </source>
</evidence>
<dbReference type="CDD" id="cd00207">
    <property type="entry name" value="fer2"/>
    <property type="match status" value="1"/>
</dbReference>
<dbReference type="Pfam" id="PF00175">
    <property type="entry name" value="NAD_binding_1"/>
    <property type="match status" value="1"/>
</dbReference>
<dbReference type="PRINTS" id="PR00371">
    <property type="entry name" value="FPNCR"/>
</dbReference>
<dbReference type="InterPro" id="IPR008333">
    <property type="entry name" value="Cbr1-like_FAD-bd_dom"/>
</dbReference>
<dbReference type="GO" id="GO:0016491">
    <property type="term" value="F:oxidoreductase activity"/>
    <property type="evidence" value="ECO:0007669"/>
    <property type="project" value="InterPro"/>
</dbReference>
<dbReference type="InterPro" id="IPR012675">
    <property type="entry name" value="Beta-grasp_dom_sf"/>
</dbReference>
<dbReference type="PANTHER" id="PTHR47354">
    <property type="entry name" value="NADH OXIDOREDUCTASE HCR"/>
    <property type="match status" value="1"/>
</dbReference>
<dbReference type="SUPFAM" id="SSF54292">
    <property type="entry name" value="2Fe-2S ferredoxin-like"/>
    <property type="match status" value="1"/>
</dbReference>
<evidence type="ECO:0000256" key="1">
    <source>
        <dbReference type="ARBA" id="ARBA00022692"/>
    </source>
</evidence>
<dbReference type="AlphaFoldDB" id="A0A0B8Q8Z5"/>
<gene>
    <name evidence="4" type="ORF">JCM19241_1419</name>
</gene>
<comment type="caution">
    <text evidence="4">The sequence shown here is derived from an EMBL/GenBank/DDBJ whole genome shotgun (WGS) entry which is preliminary data.</text>
</comment>
<dbReference type="Gene3D" id="3.10.20.30">
    <property type="match status" value="1"/>
</dbReference>
<accession>A0A0B8Q8Z5</accession>
<organism evidence="4 5">
    <name type="scientific">Vibrio ishigakensis</name>
    <dbReference type="NCBI Taxonomy" id="1481914"/>
    <lineage>
        <taxon>Bacteria</taxon>
        <taxon>Pseudomonadati</taxon>
        <taxon>Pseudomonadota</taxon>
        <taxon>Gammaproteobacteria</taxon>
        <taxon>Vibrionales</taxon>
        <taxon>Vibrionaceae</taxon>
        <taxon>Vibrio</taxon>
    </lineage>
</organism>
<dbReference type="PRINTS" id="PR00409">
    <property type="entry name" value="PHDIOXRDTASE"/>
</dbReference>
<dbReference type="InterPro" id="IPR050415">
    <property type="entry name" value="MRET"/>
</dbReference>
<protein>
    <submittedName>
        <fullName evidence="4">Flavodoxin reductases</fullName>
    </submittedName>
</protein>
<sequence>MTTTLNPLKRFVNASLFNNTSAIDWLAPVIQLRRPGWQPGLFRCYVTRKQVINQHVLQLSLKPSARWPGFKPGQHIELNTLIDGRQQSRTFTISSPLSLWQKEGEVELTIRCHQDGKFTPHLLSAVSSGDRLYISEAKGNFYPETDRSPLLLVAGGTGITPFASFLEHQVKRDTPVTLLHFAPTSDDHLFSQHFTELSQQHPHFRYLPMSTQEQGYLSRDMLRQNLSENDSDHVMVCGPDGLMKQARKLALAAGIRAENFKTEAFSLALDNLESGAAQAAPAISVSQNGTSQQVQPDKPDTLLNQLESAGVAVRSGCRMGVCHQCSCIKSLALSSTCLQVKPLVQAKSAFKPASPKRKLQSNLVFRNQHEAINSGRFR</sequence>
<keyword evidence="1" id="KW-0472">Membrane</keyword>
<dbReference type="Pfam" id="PF00970">
    <property type="entry name" value="FAD_binding_6"/>
    <property type="match status" value="1"/>
</dbReference>
<proteinExistence type="predicted"/>
<evidence type="ECO:0000313" key="4">
    <source>
        <dbReference type="EMBL" id="GAM75076.1"/>
    </source>
</evidence>
<dbReference type="InterPro" id="IPR017927">
    <property type="entry name" value="FAD-bd_FR_type"/>
</dbReference>